<evidence type="ECO:0000259" key="3">
    <source>
        <dbReference type="Pfam" id="PF09972"/>
    </source>
</evidence>
<evidence type="ECO:0000313" key="6">
    <source>
        <dbReference type="Proteomes" id="UP000076603"/>
    </source>
</evidence>
<feature type="region of interest" description="Disordered" evidence="1">
    <location>
        <begin position="228"/>
        <end position="251"/>
    </location>
</feature>
<comment type="caution">
    <text evidence="5">The sequence shown here is derived from an EMBL/GenBank/DDBJ whole genome shotgun (WGS) entry which is preliminary data.</text>
</comment>
<proteinExistence type="predicted"/>
<evidence type="ECO:0000259" key="4">
    <source>
        <dbReference type="Pfam" id="PF20990"/>
    </source>
</evidence>
<dbReference type="Proteomes" id="UP000076603">
    <property type="component" value="Unassembled WGS sequence"/>
</dbReference>
<sequence length="565" mass="64231">MRKILLIFLLLIFFIAPVDVKAENNSYTIDKLNISAKITEKGDIEVVEEVTYNFHGSYNGVYRNLAKEGSAGHKIDQVYIKDQNNNLISLPSADDSVNNTYQIINSNENTQIKVFSKSTDEIKTLVFRYTILDAAKKYSDFGQLNWRFYKVENNRNVKEVTLNLSLKDSKFNLDKFKYWLYVDGEEFKTNYDDNSINVTGNNLTSLLGIKINFQSDFLKLPTNSIENMESNSSNNNLDNNNSTNSLQKNGQNNSSANNLDYSGAVIISVLLASIFIFIYKRSTKKFKKALEEYRSKYIFFKGDTLDTAPSDLPPALVNYLYNEKDISNAAIPSTLFYLCKKGYYCFEKTDSGKDLRFIRTTNTSSHAYYHLKYFINWFVQYEENGAFTLKSIQEKVSSRGEALGFKNQLFDWKSIVKEDAEGLNFYIDIEGKTVLSNVFYNERLKWLAYRKYLLSSFINNNHSTYSLDINEALIYASALEMEELHSEVFTKKSSSAFYNSEYEDSKDNSAFLMNLYMWDTIDDTIKHNSIDRSNNNFGGGSDGGFGGFSGGGDSSGGGGGDSGAF</sequence>
<dbReference type="RefSeq" id="WP_066626737.1">
    <property type="nucleotide sequence ID" value="NZ_FQXL01000008.1"/>
</dbReference>
<accession>A0A161X8I1</accession>
<name>A0A161X8I1_9CLOT</name>
<evidence type="ECO:0000313" key="5">
    <source>
        <dbReference type="EMBL" id="KZL90486.1"/>
    </source>
</evidence>
<evidence type="ECO:0000256" key="2">
    <source>
        <dbReference type="SAM" id="Phobius"/>
    </source>
</evidence>
<gene>
    <name evidence="5" type="ORF">CLMAG_42570</name>
</gene>
<keyword evidence="2" id="KW-0812">Transmembrane</keyword>
<feature type="domain" description="DUF2207" evidence="3">
    <location>
        <begin position="28"/>
        <end position="204"/>
    </location>
</feature>
<organism evidence="5 6">
    <name type="scientific">Clostridium magnum DSM 2767</name>
    <dbReference type="NCBI Taxonomy" id="1121326"/>
    <lineage>
        <taxon>Bacteria</taxon>
        <taxon>Bacillati</taxon>
        <taxon>Bacillota</taxon>
        <taxon>Clostridia</taxon>
        <taxon>Eubacteriales</taxon>
        <taxon>Clostridiaceae</taxon>
        <taxon>Clostridium</taxon>
    </lineage>
</organism>
<dbReference type="STRING" id="1121326.CLMAG_42570"/>
<evidence type="ECO:0000256" key="1">
    <source>
        <dbReference type="SAM" id="MobiDB-lite"/>
    </source>
</evidence>
<dbReference type="AlphaFoldDB" id="A0A161X8I1"/>
<feature type="transmembrane region" description="Helical" evidence="2">
    <location>
        <begin position="261"/>
        <end position="279"/>
    </location>
</feature>
<dbReference type="InterPro" id="IPR018702">
    <property type="entry name" value="DUF2207"/>
</dbReference>
<dbReference type="Pfam" id="PF09972">
    <property type="entry name" value="DUF2207"/>
    <property type="match status" value="1"/>
</dbReference>
<evidence type="ECO:0008006" key="7">
    <source>
        <dbReference type="Google" id="ProtNLM"/>
    </source>
</evidence>
<reference evidence="5 6" key="1">
    <citation type="submission" date="2016-04" db="EMBL/GenBank/DDBJ databases">
        <title>Genome sequence of Clostridium magnum DSM 2767.</title>
        <authorList>
            <person name="Poehlein A."/>
            <person name="Uhlig R."/>
            <person name="Fischer R."/>
            <person name="Bahl H."/>
            <person name="Daniel R."/>
        </authorList>
    </citation>
    <scope>NUCLEOTIDE SEQUENCE [LARGE SCALE GENOMIC DNA]</scope>
    <source>
        <strain evidence="5 6">DSM 2767</strain>
    </source>
</reference>
<keyword evidence="2" id="KW-1133">Transmembrane helix</keyword>
<feature type="compositionally biased region" description="Low complexity" evidence="1">
    <location>
        <begin position="228"/>
        <end position="245"/>
    </location>
</feature>
<dbReference type="OrthoDB" id="5507254at2"/>
<dbReference type="Pfam" id="PF20990">
    <property type="entry name" value="DUF2207_C"/>
    <property type="match status" value="1"/>
</dbReference>
<keyword evidence="2" id="KW-0472">Membrane</keyword>
<dbReference type="PATRIC" id="fig|1121326.3.peg.4318"/>
<dbReference type="EMBL" id="LWAE01000005">
    <property type="protein sequence ID" value="KZL90486.1"/>
    <property type="molecule type" value="Genomic_DNA"/>
</dbReference>
<dbReference type="InterPro" id="IPR048389">
    <property type="entry name" value="YciQ-like_C"/>
</dbReference>
<keyword evidence="6" id="KW-1185">Reference proteome</keyword>
<feature type="domain" description="Predicted membrane protein YciQ-like C-terminal" evidence="4">
    <location>
        <begin position="309"/>
        <end position="425"/>
    </location>
</feature>
<protein>
    <recommendedName>
        <fullName evidence="7">DUF2207 domain-containing protein</fullName>
    </recommendedName>
</protein>